<comment type="caution">
    <text evidence="1">The sequence shown here is derived from an EMBL/GenBank/DDBJ whole genome shotgun (WGS) entry which is preliminary data.</text>
</comment>
<evidence type="ECO:0008006" key="3">
    <source>
        <dbReference type="Google" id="ProtNLM"/>
    </source>
</evidence>
<dbReference type="AlphaFoldDB" id="S9QFH7"/>
<organism evidence="1 2">
    <name type="scientific">Salipiger mucosus DSM 16094</name>
    <dbReference type="NCBI Taxonomy" id="1123237"/>
    <lineage>
        <taxon>Bacteria</taxon>
        <taxon>Pseudomonadati</taxon>
        <taxon>Pseudomonadota</taxon>
        <taxon>Alphaproteobacteria</taxon>
        <taxon>Rhodobacterales</taxon>
        <taxon>Roseobacteraceae</taxon>
        <taxon>Salipiger</taxon>
    </lineage>
</organism>
<protein>
    <recommendedName>
        <fullName evidence="3">NAD(P)-binding domain-containing protein</fullName>
    </recommendedName>
</protein>
<dbReference type="Gene3D" id="3.40.50.720">
    <property type="entry name" value="NAD(P)-binding Rossmann-like Domain"/>
    <property type="match status" value="1"/>
</dbReference>
<proteinExistence type="predicted"/>
<name>S9QFH7_9RHOB</name>
<dbReference type="HOGENOM" id="CLU_2773506_0_0_5"/>
<dbReference type="EMBL" id="APVH01000038">
    <property type="protein sequence ID" value="EPX78612.1"/>
    <property type="molecule type" value="Genomic_DNA"/>
</dbReference>
<evidence type="ECO:0000313" key="2">
    <source>
        <dbReference type="Proteomes" id="UP000015347"/>
    </source>
</evidence>
<dbReference type="Proteomes" id="UP000015347">
    <property type="component" value="Unassembled WGS sequence"/>
</dbReference>
<dbReference type="eggNOG" id="COG0702">
    <property type="taxonomic scope" value="Bacteria"/>
</dbReference>
<keyword evidence="2" id="KW-1185">Reference proteome</keyword>
<sequence>MILRPGTLLSEEANGQVALSRALPYGSVRRGNVAAVLAALIARPEIRQEILELTDGETPVADAVAALAR</sequence>
<dbReference type="RefSeq" id="WP_020040466.1">
    <property type="nucleotide sequence ID" value="NZ_KE557279.1"/>
</dbReference>
<reference evidence="2" key="1">
    <citation type="journal article" date="2014" name="Stand. Genomic Sci.">
        <title>Genome sequence of the exopolysaccharide-producing Salipiger mucosus type strain (DSM 16094(T)), a moderately halophilic member of the Roseobacter clade.</title>
        <authorList>
            <person name="Riedel T."/>
            <person name="Spring S."/>
            <person name="Fiebig A."/>
            <person name="Petersen J."/>
            <person name="Kyrpides N.C."/>
            <person name="Goker M."/>
            <person name="Klenk H.P."/>
        </authorList>
    </citation>
    <scope>NUCLEOTIDE SEQUENCE [LARGE SCALE GENOMIC DNA]</scope>
    <source>
        <strain evidence="2">DSM 16094</strain>
    </source>
</reference>
<gene>
    <name evidence="1" type="ORF">Salmuc_04193</name>
</gene>
<evidence type="ECO:0000313" key="1">
    <source>
        <dbReference type="EMBL" id="EPX78612.1"/>
    </source>
</evidence>
<dbReference type="STRING" id="1123237.Salmuc_04193"/>
<accession>S9QFH7</accession>